<name>A0A382QLH2_9ZZZZ</name>
<feature type="non-terminal residue" evidence="1">
    <location>
        <position position="1"/>
    </location>
</feature>
<reference evidence="1" key="1">
    <citation type="submission" date="2018-05" db="EMBL/GenBank/DDBJ databases">
        <authorList>
            <person name="Lanie J.A."/>
            <person name="Ng W.-L."/>
            <person name="Kazmierczak K.M."/>
            <person name="Andrzejewski T.M."/>
            <person name="Davidsen T.M."/>
            <person name="Wayne K.J."/>
            <person name="Tettelin H."/>
            <person name="Glass J.I."/>
            <person name="Rusch D."/>
            <person name="Podicherti R."/>
            <person name="Tsui H.-C.T."/>
            <person name="Winkler M.E."/>
        </authorList>
    </citation>
    <scope>NUCLEOTIDE SEQUENCE</scope>
</reference>
<evidence type="ECO:0000313" key="1">
    <source>
        <dbReference type="EMBL" id="SVC86359.1"/>
    </source>
</evidence>
<dbReference type="AlphaFoldDB" id="A0A382QLH2"/>
<organism evidence="1">
    <name type="scientific">marine metagenome</name>
    <dbReference type="NCBI Taxonomy" id="408172"/>
    <lineage>
        <taxon>unclassified sequences</taxon>
        <taxon>metagenomes</taxon>
        <taxon>ecological metagenomes</taxon>
    </lineage>
</organism>
<sequence>MVAVPAAGLTLTNAGAKTAGGMENIGAATSSTFTMTDIITCTETVSVPYAGLGAPPYDGLETAAGPMISITNISIPSSWTVPATSKSESLSGIGSAANNTSAGTFTIFPNVKITVTQGASTVSGGVGAQVTTATITGPVTELDDWVVPWSPVDSTPNFDGSDFGLARSSGYGNTAKGGPGIFYITFTLKFFLAAFSDGPWPGSPTELDFKI</sequence>
<gene>
    <name evidence="1" type="ORF">METZ01_LOCUS339213</name>
</gene>
<proteinExistence type="predicted"/>
<dbReference type="EMBL" id="UINC01115380">
    <property type="protein sequence ID" value="SVC86359.1"/>
    <property type="molecule type" value="Genomic_DNA"/>
</dbReference>
<protein>
    <submittedName>
        <fullName evidence="1">Uncharacterized protein</fullName>
    </submittedName>
</protein>
<accession>A0A382QLH2</accession>
<feature type="non-terminal residue" evidence="1">
    <location>
        <position position="211"/>
    </location>
</feature>